<dbReference type="SUPFAM" id="SSF54427">
    <property type="entry name" value="NTF2-like"/>
    <property type="match status" value="1"/>
</dbReference>
<evidence type="ECO:0008006" key="3">
    <source>
        <dbReference type="Google" id="ProtNLM"/>
    </source>
</evidence>
<proteinExistence type="predicted"/>
<dbReference type="AlphaFoldDB" id="A0AAV3F0X4"/>
<organism evidence="1 2">
    <name type="scientific">Myroides odoratimimus CIP 101113</name>
    <dbReference type="NCBI Taxonomy" id="883154"/>
    <lineage>
        <taxon>Bacteria</taxon>
        <taxon>Pseudomonadati</taxon>
        <taxon>Bacteroidota</taxon>
        <taxon>Flavobacteriia</taxon>
        <taxon>Flavobacteriales</taxon>
        <taxon>Flavobacteriaceae</taxon>
        <taxon>Myroides</taxon>
    </lineage>
</organism>
<dbReference type="Proteomes" id="UP000004834">
    <property type="component" value="Unassembled WGS sequence"/>
</dbReference>
<accession>A0AAV3F0X4</accession>
<dbReference type="EMBL" id="AGEE01000033">
    <property type="protein sequence ID" value="EHO09216.1"/>
    <property type="molecule type" value="Genomic_DNA"/>
</dbReference>
<sequence length="127" mass="14773">MDLAKQQVIDFHINIQTWFNGTASNKEELYQAIVSTFDPSFKMTNGDGNSVSYDAFTQWLPTVYGKFPTRQVEVKELKGYATFSHIIVEYIEIQQTEDIRTERESSAVFTLKEGKAMWYSLVERWVL</sequence>
<protein>
    <recommendedName>
        <fullName evidence="3">DUF4440 domain-containing protein</fullName>
    </recommendedName>
</protein>
<comment type="caution">
    <text evidence="1">The sequence shown here is derived from an EMBL/GenBank/DDBJ whole genome shotgun (WGS) entry which is preliminary data.</text>
</comment>
<dbReference type="GeneID" id="66976477"/>
<name>A0AAV3F0X4_9FLAO</name>
<evidence type="ECO:0000313" key="2">
    <source>
        <dbReference type="Proteomes" id="UP000004834"/>
    </source>
</evidence>
<dbReference type="Gene3D" id="3.10.450.50">
    <property type="match status" value="1"/>
</dbReference>
<evidence type="ECO:0000313" key="1">
    <source>
        <dbReference type="EMBL" id="EHO09216.1"/>
    </source>
</evidence>
<dbReference type="InterPro" id="IPR032710">
    <property type="entry name" value="NTF2-like_dom_sf"/>
</dbReference>
<reference evidence="1 2" key="1">
    <citation type="submission" date="2011-11" db="EMBL/GenBank/DDBJ databases">
        <title>The Genome Sequence of Myroides odoratimimus CIP 101113.</title>
        <authorList>
            <person name="Earl A."/>
            <person name="Ward D."/>
            <person name="Feldgarden M."/>
            <person name="Gevers D."/>
            <person name="Huys G."/>
            <person name="Young S.K."/>
            <person name="Zeng Q."/>
            <person name="Gargeya S."/>
            <person name="Fitzgerald M."/>
            <person name="Haas B."/>
            <person name="Abouelleil A."/>
            <person name="Alvarado L."/>
            <person name="Arachchi H.M."/>
            <person name="Berlin A."/>
            <person name="Brown A."/>
            <person name="Chapman S.B."/>
            <person name="Chen Z."/>
            <person name="Dunbar C."/>
            <person name="Freedman E."/>
            <person name="Gearin G."/>
            <person name="Goldberg J."/>
            <person name="Griggs A."/>
            <person name="Gujja S."/>
            <person name="Heiman D."/>
            <person name="Howarth C."/>
            <person name="Larson L."/>
            <person name="Lui A."/>
            <person name="MacDonald P.J.P."/>
            <person name="Montmayeur A."/>
            <person name="Murphy C."/>
            <person name="Neiman D."/>
            <person name="Pearson M."/>
            <person name="Priest M."/>
            <person name="Roberts A."/>
            <person name="Saif S."/>
            <person name="Shea T."/>
            <person name="Shenoy N."/>
            <person name="Sisk P."/>
            <person name="Stolte C."/>
            <person name="Sykes S."/>
            <person name="Wortman J."/>
            <person name="Nusbaum C."/>
            <person name="Birren B."/>
        </authorList>
    </citation>
    <scope>NUCLEOTIDE SEQUENCE [LARGE SCALE GENOMIC DNA]</scope>
    <source>
        <strain evidence="1 2">CIP 101113</strain>
    </source>
</reference>
<dbReference type="RefSeq" id="WP_006264081.1">
    <property type="nucleotide sequence ID" value="NZ_JH590838.1"/>
</dbReference>
<gene>
    <name evidence="1" type="ORF">HMPREF9715_02504</name>
</gene>